<dbReference type="EMBL" id="BGPR01000026">
    <property type="protein sequence ID" value="GBL81607.1"/>
    <property type="molecule type" value="Genomic_DNA"/>
</dbReference>
<comment type="caution">
    <text evidence="1">The sequence shown here is derived from an EMBL/GenBank/DDBJ whole genome shotgun (WGS) entry which is preliminary data.</text>
</comment>
<dbReference type="AlphaFoldDB" id="A0A4Y2AQ21"/>
<dbReference type="OrthoDB" id="6427445at2759"/>
<organism evidence="1 2">
    <name type="scientific">Araneus ventricosus</name>
    <name type="common">Orbweaver spider</name>
    <name type="synonym">Epeira ventricosa</name>
    <dbReference type="NCBI Taxonomy" id="182803"/>
    <lineage>
        <taxon>Eukaryota</taxon>
        <taxon>Metazoa</taxon>
        <taxon>Ecdysozoa</taxon>
        <taxon>Arthropoda</taxon>
        <taxon>Chelicerata</taxon>
        <taxon>Arachnida</taxon>
        <taxon>Araneae</taxon>
        <taxon>Araneomorphae</taxon>
        <taxon>Entelegynae</taxon>
        <taxon>Araneoidea</taxon>
        <taxon>Araneidae</taxon>
        <taxon>Araneus</taxon>
    </lineage>
</organism>
<sequence>MMLGNRTEALLGKDRERLIFPKLYALQTRAQKRVAEQKKETGQLRNTFSKGVKTKEVGNFRSSKVLASYVSTPRNSYVTARINETANQLKTINEKKRIQRSKFSEAQSPALVRL</sequence>
<dbReference type="Proteomes" id="UP000499080">
    <property type="component" value="Unassembled WGS sequence"/>
</dbReference>
<evidence type="ECO:0000313" key="2">
    <source>
        <dbReference type="Proteomes" id="UP000499080"/>
    </source>
</evidence>
<keyword evidence="2" id="KW-1185">Reference proteome</keyword>
<evidence type="ECO:0000313" key="1">
    <source>
        <dbReference type="EMBL" id="GBL81607.1"/>
    </source>
</evidence>
<gene>
    <name evidence="1" type="ORF">AVEN_93404_1</name>
</gene>
<name>A0A4Y2AQ21_ARAVE</name>
<protein>
    <submittedName>
        <fullName evidence="1">Uncharacterized protein</fullName>
    </submittedName>
</protein>
<reference evidence="1 2" key="1">
    <citation type="journal article" date="2019" name="Sci. Rep.">
        <title>Orb-weaving spider Araneus ventricosus genome elucidates the spidroin gene catalogue.</title>
        <authorList>
            <person name="Kono N."/>
            <person name="Nakamura H."/>
            <person name="Ohtoshi R."/>
            <person name="Moran D.A.P."/>
            <person name="Shinohara A."/>
            <person name="Yoshida Y."/>
            <person name="Fujiwara M."/>
            <person name="Mori M."/>
            <person name="Tomita M."/>
            <person name="Arakawa K."/>
        </authorList>
    </citation>
    <scope>NUCLEOTIDE SEQUENCE [LARGE SCALE GENOMIC DNA]</scope>
</reference>
<accession>A0A4Y2AQ21</accession>
<proteinExistence type="predicted"/>